<accession>A0A9W7WAX6</accession>
<protein>
    <submittedName>
        <fullName evidence="1">Uncharacterized protein</fullName>
    </submittedName>
</protein>
<comment type="caution">
    <text evidence="1">The sequence shown here is derived from an EMBL/GenBank/DDBJ whole genome shotgun (WGS) entry which is preliminary data.</text>
</comment>
<keyword evidence="2" id="KW-1185">Reference proteome</keyword>
<evidence type="ECO:0000313" key="2">
    <source>
        <dbReference type="Proteomes" id="UP001059041"/>
    </source>
</evidence>
<dbReference type="EMBL" id="JAFHDT010000025">
    <property type="protein sequence ID" value="KAI7791403.1"/>
    <property type="molecule type" value="Genomic_DNA"/>
</dbReference>
<organism evidence="1 2">
    <name type="scientific">Triplophysa rosa</name>
    <name type="common">Cave loach</name>
    <dbReference type="NCBI Taxonomy" id="992332"/>
    <lineage>
        <taxon>Eukaryota</taxon>
        <taxon>Metazoa</taxon>
        <taxon>Chordata</taxon>
        <taxon>Craniata</taxon>
        <taxon>Vertebrata</taxon>
        <taxon>Euteleostomi</taxon>
        <taxon>Actinopterygii</taxon>
        <taxon>Neopterygii</taxon>
        <taxon>Teleostei</taxon>
        <taxon>Ostariophysi</taxon>
        <taxon>Cypriniformes</taxon>
        <taxon>Nemacheilidae</taxon>
        <taxon>Triplophysa</taxon>
    </lineage>
</organism>
<reference evidence="1" key="1">
    <citation type="submission" date="2021-02" db="EMBL/GenBank/DDBJ databases">
        <title>Comparative genomics reveals that relaxation of natural selection precedes convergent phenotypic evolution of cavefish.</title>
        <authorList>
            <person name="Peng Z."/>
        </authorList>
    </citation>
    <scope>NUCLEOTIDE SEQUENCE</scope>
    <source>
        <tissue evidence="1">Muscle</tissue>
    </source>
</reference>
<dbReference type="Proteomes" id="UP001059041">
    <property type="component" value="Linkage Group LG25"/>
</dbReference>
<proteinExistence type="predicted"/>
<name>A0A9W7WAX6_TRIRA</name>
<sequence length="127" mass="13857">ADQSECNIKIPREDSKAGVFNRGSAVELQGVQILQPLFSLIRADSLKLPRIASLTCVRADKNIHSGSGSKQWKKRYICIIKTGRKEMTTSPEPSCVSMKSNNSMIQPIGFSDGGVTFEPSVDKSISL</sequence>
<feature type="non-terminal residue" evidence="1">
    <location>
        <position position="127"/>
    </location>
</feature>
<dbReference type="AlphaFoldDB" id="A0A9W7WAX6"/>
<gene>
    <name evidence="1" type="ORF">IRJ41_018853</name>
</gene>
<evidence type="ECO:0000313" key="1">
    <source>
        <dbReference type="EMBL" id="KAI7791403.1"/>
    </source>
</evidence>